<keyword evidence="3" id="KW-1185">Reference proteome</keyword>
<organism evidence="2 4">
    <name type="scientific">Pseudomonas aylmerensis</name>
    <dbReference type="NCBI Taxonomy" id="1869229"/>
    <lineage>
        <taxon>Bacteria</taxon>
        <taxon>Pseudomonadati</taxon>
        <taxon>Pseudomonadota</taxon>
        <taxon>Gammaproteobacteria</taxon>
        <taxon>Pseudomonadales</taxon>
        <taxon>Pseudomonadaceae</taxon>
        <taxon>Pseudomonas</taxon>
    </lineage>
</organism>
<evidence type="ECO:0000313" key="3">
    <source>
        <dbReference type="Proteomes" id="UP000095081"/>
    </source>
</evidence>
<evidence type="ECO:0000313" key="4">
    <source>
        <dbReference type="Proteomes" id="UP000240571"/>
    </source>
</evidence>
<dbReference type="AlphaFoldDB" id="A0A2T4G5P3"/>
<sequence>MAQGFTPIVEFYGANAALLNQRIMSWSHTDAAGIESDRLELTLNIEDLEGLPSLSGKIGMRVGYSESGLVEKGEFVITQRTPVLFPMRLMIVATAAPFSVGDPRGYRQRRSASYGPTTLGALFRQLVGRHGFSPRVAPSLEGIAIAHIDQSNESDMAFITRLASRYHAVTKPFNELYVLAEAGQAKSVSLKQLPEVKLSVTQDNRPGDQAFITATLNDKTRSKYMGSRVTWWDVAGGKQHVVEVGVAPFKTLRQRCQNEEEARAVAEGELRRVGREGLEMVIDCPGNPLVAAEGLLRLDETWPAYMQGQWSITKVINAGDPVKGYRSTITAGGLST</sequence>
<evidence type="ECO:0000313" key="1">
    <source>
        <dbReference type="EMBL" id="OCW28436.1"/>
    </source>
</evidence>
<dbReference type="EMBL" id="MAUE01000013">
    <property type="protein sequence ID" value="OCW28436.1"/>
    <property type="molecule type" value="Genomic_DNA"/>
</dbReference>
<dbReference type="SUPFAM" id="SSF69279">
    <property type="entry name" value="Phage tail proteins"/>
    <property type="match status" value="1"/>
</dbReference>
<proteinExistence type="predicted"/>
<evidence type="ECO:0000313" key="2">
    <source>
        <dbReference type="EMBL" id="PTC30996.1"/>
    </source>
</evidence>
<reference evidence="2 4" key="2">
    <citation type="submission" date="2018-03" db="EMBL/GenBank/DDBJ databases">
        <title>Diversity of bacteria associated with corn roots inoculated with woodland soils in Canada, and Description of Pseudomonas aylmerense sp. nov.</title>
        <authorList>
            <person name="Tambong J.T."/>
            <person name="Xu R."/>
            <person name="Tchagang C."/>
        </authorList>
    </citation>
    <scope>NUCLEOTIDE SEQUENCE [LARGE SCALE GENOMIC DNA]</scope>
    <source>
        <strain evidence="2 4">S1E44</strain>
    </source>
</reference>
<dbReference type="RefSeq" id="WP_065903292.1">
    <property type="nucleotide sequence ID" value="NZ_MAUE01000013.1"/>
</dbReference>
<dbReference type="OrthoDB" id="4070623at2"/>
<dbReference type="Proteomes" id="UP000095081">
    <property type="component" value="Unassembled WGS sequence"/>
</dbReference>
<gene>
    <name evidence="1" type="ORF">BBG20_11690</name>
    <name evidence="2" type="ORF">C9382_06745</name>
</gene>
<dbReference type="EMBL" id="PYWW01000013">
    <property type="protein sequence ID" value="PTC30996.1"/>
    <property type="molecule type" value="Genomic_DNA"/>
</dbReference>
<comment type="caution">
    <text evidence="2">The sequence shown here is derived from an EMBL/GenBank/DDBJ whole genome shotgun (WGS) entry which is preliminary data.</text>
</comment>
<accession>A0A2T4G5P3</accession>
<reference evidence="1 3" key="1">
    <citation type="submission" date="2016-06" db="EMBL/GenBank/DDBJ databases">
        <title>Draft genome sequence of Pseudomonas sp. S1E40, a novel strain antagonistic activity to fungal plant pathogen.</title>
        <authorList>
            <person name="Tambong J.T."/>
            <person name="Tchagang C."/>
            <person name="Xu R."/>
        </authorList>
    </citation>
    <scope>NUCLEOTIDE SEQUENCE [LARGE SCALE GENOMIC DNA]</scope>
    <source>
        <strain evidence="1 3">S1E40</strain>
    </source>
</reference>
<name>A0A2T4G5P3_9PSED</name>
<dbReference type="Proteomes" id="UP000240571">
    <property type="component" value="Unassembled WGS sequence"/>
</dbReference>
<protein>
    <submittedName>
        <fullName evidence="2">Phage tail protein</fullName>
    </submittedName>
</protein>